<feature type="transmembrane region" description="Helical" evidence="1">
    <location>
        <begin position="470"/>
        <end position="490"/>
    </location>
</feature>
<organism evidence="3">
    <name type="scientific">Timema bartmani</name>
    <dbReference type="NCBI Taxonomy" id="61472"/>
    <lineage>
        <taxon>Eukaryota</taxon>
        <taxon>Metazoa</taxon>
        <taxon>Ecdysozoa</taxon>
        <taxon>Arthropoda</taxon>
        <taxon>Hexapoda</taxon>
        <taxon>Insecta</taxon>
        <taxon>Pterygota</taxon>
        <taxon>Neoptera</taxon>
        <taxon>Polyneoptera</taxon>
        <taxon>Phasmatodea</taxon>
        <taxon>Timematodea</taxon>
        <taxon>Timematoidea</taxon>
        <taxon>Timematidae</taxon>
        <taxon>Timema</taxon>
    </lineage>
</organism>
<gene>
    <name evidence="3" type="ORF">TBIB3V08_LOCUS2966</name>
</gene>
<sequence length="547" mass="61758">MYPHLPGGKVEKPFVRNTLSTPDRDSNLNLPVIGILVYCESSVSDHAATEFSREYFKYRNIQQLTLFTCSEQDSHVMSKYFSSMANIWVFSPGPELRTAALESVARQDFYRQAVFLDHRCSDGEKVLQENSKRQFLNASFYWVVWGETDSMLRAAPTLNMSIDAEFIWAAKDHDSGVITLYDIYKVIRQISVFVGDGTSEIIDRAGEWSQDGGLRNELTKYKYIRREDMRGFSLRCGITVRAANQSGLTVLIEVNNIPHENVQEALVKQENRELDAMATFNYGLFQMLQRQFNFTEYKGDSECDGDSEYEGVEAVATFKPNLRLLALSSASLKAILWDCGREVEKRGGASQLTKVSFHANKNRWITETVGNALKTSFENPHEMFYLFRMDLVLTDKFGFVVDEGNYDGLTELIGEGLVDLGISSLLLNKPRFQYVDYSTGYGWKFRICAIFRHPPVSGGQDALIKPFSGDLWLCTFLMWLLIASVLRILAWLQPKYADVTGEEEDDIASWSDLFLLVVGIVGEQGDSDRVEGNADTVAISSGAQAQV</sequence>
<evidence type="ECO:0000259" key="2">
    <source>
        <dbReference type="Pfam" id="PF24576"/>
    </source>
</evidence>
<dbReference type="EMBL" id="OD564982">
    <property type="protein sequence ID" value="CAD7440454.1"/>
    <property type="molecule type" value="Genomic_DNA"/>
</dbReference>
<proteinExistence type="predicted"/>
<name>A0A7R9ESA7_9NEOP</name>
<keyword evidence="1" id="KW-0472">Membrane</keyword>
<dbReference type="Gene3D" id="1.10.287.70">
    <property type="match status" value="1"/>
</dbReference>
<evidence type="ECO:0000256" key="1">
    <source>
        <dbReference type="SAM" id="Phobius"/>
    </source>
</evidence>
<feature type="domain" description="Ionotropic receptor 75a N-terminal" evidence="2">
    <location>
        <begin position="51"/>
        <end position="237"/>
    </location>
</feature>
<accession>A0A7R9ESA7</accession>
<keyword evidence="1" id="KW-1133">Transmembrane helix</keyword>
<dbReference type="Pfam" id="PF24576">
    <property type="entry name" value="IR75A_N"/>
    <property type="match status" value="1"/>
</dbReference>
<dbReference type="InterPro" id="IPR057074">
    <property type="entry name" value="IR75A_N"/>
</dbReference>
<keyword evidence="1" id="KW-0812">Transmembrane</keyword>
<reference evidence="3" key="1">
    <citation type="submission" date="2020-11" db="EMBL/GenBank/DDBJ databases">
        <authorList>
            <person name="Tran Van P."/>
        </authorList>
    </citation>
    <scope>NUCLEOTIDE SEQUENCE</scope>
</reference>
<dbReference type="AlphaFoldDB" id="A0A7R9ESA7"/>
<evidence type="ECO:0000313" key="3">
    <source>
        <dbReference type="EMBL" id="CAD7440454.1"/>
    </source>
</evidence>
<protein>
    <recommendedName>
        <fullName evidence="2">Ionotropic receptor 75a N-terminal domain-containing protein</fullName>
    </recommendedName>
</protein>